<dbReference type="Pfam" id="PF04715">
    <property type="entry name" value="Anth_synt_I_N"/>
    <property type="match status" value="1"/>
</dbReference>
<dbReference type="InterPro" id="IPR015890">
    <property type="entry name" value="Chorismate_C"/>
</dbReference>
<name>A0A2S9QQA0_9MICO</name>
<keyword evidence="8" id="KW-0479">Metal-binding</keyword>
<comment type="caution">
    <text evidence="18">The sequence shown here is derived from an EMBL/GenBank/DDBJ whole genome shotgun (WGS) entry which is preliminary data.</text>
</comment>
<evidence type="ECO:0000256" key="14">
    <source>
        <dbReference type="ARBA" id="ARBA00047683"/>
    </source>
</evidence>
<evidence type="ECO:0000256" key="7">
    <source>
        <dbReference type="ARBA" id="ARBA00022605"/>
    </source>
</evidence>
<evidence type="ECO:0000256" key="1">
    <source>
        <dbReference type="ARBA" id="ARBA00001946"/>
    </source>
</evidence>
<dbReference type="GO" id="GO:0004049">
    <property type="term" value="F:anthranilate synthase activity"/>
    <property type="evidence" value="ECO:0007669"/>
    <property type="project" value="UniProtKB-EC"/>
</dbReference>
<dbReference type="InterPro" id="IPR006805">
    <property type="entry name" value="Anth_synth_I_N"/>
</dbReference>
<dbReference type="InterPro" id="IPR019999">
    <property type="entry name" value="Anth_synth_I-like"/>
</dbReference>
<sequence>MTLTTSRADFERARASHAVIPVCREIFADADTPVGIYRKVAASRPGTFLLESAEQGGVWTRFSFVGAGSFGVLGEREGRAHWRPAGGSGARAGRAEVSEDRLLPGGVSSLAPVAALRAVYERWRAPQVPGLPPLASGFVGYLGWETVRQFERLEHGPQEGPGLPTQGLSFVSELVVIDHREGSVVLLANVLNDAVLDGEAPAGALPDGGSSDRPADDGAQTSGDQAAEAENADAQNADAQWAEAQARLDALQESLAAPAPSPLGGLDREALPDPVRLTSTPEFIEAVERAKRHIVDGDIFQVVPSQRFDQECSADPLDVYRVLRHLNPSPYLYLLQLEGRDGEPFAVVGSSPEALVTVQESGHVMTHPIAGSRPRGETIEEDQQHERELLADEKERAEHLMLVDLARNDLLRVCEPSSVAVTEFMRVERFSHIMHIVSTVEGQVRGDQNPVDVFRATFPAGTLSGAPKPRALEIIDELETVQRGVYGGVVGYFGLGGAADLAIAIRTATITGGVAMVQAGAGIVADSVPETEDAECRSKAAAPLRAIAIANTLQDLRDPARPGALPRGGRHAR</sequence>
<comment type="catalytic activity">
    <reaction evidence="14">
        <text>chorismate + L-glutamine = anthranilate + pyruvate + L-glutamate + H(+)</text>
        <dbReference type="Rhea" id="RHEA:21732"/>
        <dbReference type="ChEBI" id="CHEBI:15361"/>
        <dbReference type="ChEBI" id="CHEBI:15378"/>
        <dbReference type="ChEBI" id="CHEBI:16567"/>
        <dbReference type="ChEBI" id="CHEBI:29748"/>
        <dbReference type="ChEBI" id="CHEBI:29985"/>
        <dbReference type="ChEBI" id="CHEBI:58359"/>
        <dbReference type="EC" id="4.1.3.27"/>
    </reaction>
</comment>
<feature type="domain" description="Anthranilate synthase component I N-terminal" evidence="17">
    <location>
        <begin position="29"/>
        <end position="185"/>
    </location>
</feature>
<keyword evidence="7" id="KW-0028">Amino-acid biosynthesis</keyword>
<dbReference type="Gene3D" id="3.60.120.10">
    <property type="entry name" value="Anthranilate synthase"/>
    <property type="match status" value="1"/>
</dbReference>
<evidence type="ECO:0000256" key="4">
    <source>
        <dbReference type="ARBA" id="ARBA00011575"/>
    </source>
</evidence>
<evidence type="ECO:0000313" key="19">
    <source>
        <dbReference type="Proteomes" id="UP000238650"/>
    </source>
</evidence>
<feature type="compositionally biased region" description="Low complexity" evidence="15">
    <location>
        <begin position="224"/>
        <end position="239"/>
    </location>
</feature>
<feature type="domain" description="Chorismate-utilising enzyme C-terminal" evidence="16">
    <location>
        <begin position="281"/>
        <end position="539"/>
    </location>
</feature>
<keyword evidence="11" id="KW-0057">Aromatic amino acid biosynthesis</keyword>
<keyword evidence="9" id="KW-0822">Tryptophan biosynthesis</keyword>
<dbReference type="Pfam" id="PF00425">
    <property type="entry name" value="Chorismate_bind"/>
    <property type="match status" value="1"/>
</dbReference>
<keyword evidence="10" id="KW-0460">Magnesium</keyword>
<keyword evidence="12" id="KW-0456">Lyase</keyword>
<protein>
    <recommendedName>
        <fullName evidence="6">Anthranilate synthase component 1</fullName>
        <ecNumber evidence="5">4.1.3.27</ecNumber>
    </recommendedName>
</protein>
<keyword evidence="19" id="KW-1185">Reference proteome</keyword>
<organism evidence="18 19">
    <name type="scientific">Leucobacter massiliensis</name>
    <dbReference type="NCBI Taxonomy" id="1686285"/>
    <lineage>
        <taxon>Bacteria</taxon>
        <taxon>Bacillati</taxon>
        <taxon>Actinomycetota</taxon>
        <taxon>Actinomycetes</taxon>
        <taxon>Micrococcales</taxon>
        <taxon>Microbacteriaceae</taxon>
        <taxon>Leucobacter</taxon>
    </lineage>
</organism>
<dbReference type="SUPFAM" id="SSF56322">
    <property type="entry name" value="ADC synthase"/>
    <property type="match status" value="1"/>
</dbReference>
<evidence type="ECO:0000259" key="17">
    <source>
        <dbReference type="Pfam" id="PF04715"/>
    </source>
</evidence>
<evidence type="ECO:0000256" key="6">
    <source>
        <dbReference type="ARBA" id="ARBA00020653"/>
    </source>
</evidence>
<comment type="function">
    <text evidence="13">Part of a heterotetrameric complex that catalyzes the two-step biosynthesis of anthranilate, an intermediate in the biosynthesis of L-tryptophan. In the first step, the glutamine-binding beta subunit (TrpG) of anthranilate synthase (AS) provides the glutamine amidotransferase activity which generates ammonia as a substrate that, along with chorismate, is used in the second step, catalyzed by the large alpha subunit of AS (TrpE) to produce anthranilate. In the absence of TrpG, TrpE can synthesize anthranilate directly from chorismate and high concentrations of ammonia.</text>
</comment>
<reference evidence="18 19" key="1">
    <citation type="journal article" date="2017" name="New Microbes New Infect">
        <title>Genome sequence of 'Leucobacter massiliensis' sp. nov. isolated from human pharynx after travel to the 2014 Hajj.</title>
        <authorList>
            <person name="Leangapichart T."/>
            <person name="Gautret P."/>
            <person name="Nguyen T.T."/>
            <person name="Armstrong N."/>
            <person name="Rolain J.M."/>
        </authorList>
    </citation>
    <scope>NUCLEOTIDE SEQUENCE [LARGE SCALE GENOMIC DNA]</scope>
    <source>
        <strain evidence="18 19">122RC15</strain>
    </source>
</reference>
<dbReference type="RefSeq" id="WP_105804698.1">
    <property type="nucleotide sequence ID" value="NZ_MWZD01000014.1"/>
</dbReference>
<dbReference type="GO" id="GO:0000162">
    <property type="term" value="P:L-tryptophan biosynthetic process"/>
    <property type="evidence" value="ECO:0007669"/>
    <property type="project" value="UniProtKB-KW"/>
</dbReference>
<evidence type="ECO:0000256" key="9">
    <source>
        <dbReference type="ARBA" id="ARBA00022822"/>
    </source>
</evidence>
<dbReference type="PANTHER" id="PTHR11236:SF46">
    <property type="entry name" value="ANTHRANILATE SYNTHASE COMPONENT 1"/>
    <property type="match status" value="1"/>
</dbReference>
<dbReference type="InterPro" id="IPR005801">
    <property type="entry name" value="ADC_synthase"/>
</dbReference>
<evidence type="ECO:0000256" key="8">
    <source>
        <dbReference type="ARBA" id="ARBA00022723"/>
    </source>
</evidence>
<evidence type="ECO:0000313" key="18">
    <source>
        <dbReference type="EMBL" id="PRI11758.1"/>
    </source>
</evidence>
<comment type="cofactor">
    <cofactor evidence="1">
        <name>Mg(2+)</name>
        <dbReference type="ChEBI" id="CHEBI:18420"/>
    </cofactor>
</comment>
<accession>A0A2S9QQA0</accession>
<dbReference type="GO" id="GO:0046872">
    <property type="term" value="F:metal ion binding"/>
    <property type="evidence" value="ECO:0007669"/>
    <property type="project" value="UniProtKB-KW"/>
</dbReference>
<dbReference type="PANTHER" id="PTHR11236">
    <property type="entry name" value="AMINOBENZOATE/ANTHRANILATE SYNTHASE"/>
    <property type="match status" value="1"/>
</dbReference>
<evidence type="ECO:0000256" key="10">
    <source>
        <dbReference type="ARBA" id="ARBA00022842"/>
    </source>
</evidence>
<evidence type="ECO:0000256" key="2">
    <source>
        <dbReference type="ARBA" id="ARBA00004873"/>
    </source>
</evidence>
<evidence type="ECO:0000256" key="5">
    <source>
        <dbReference type="ARBA" id="ARBA00012266"/>
    </source>
</evidence>
<evidence type="ECO:0000256" key="3">
    <source>
        <dbReference type="ARBA" id="ARBA00009562"/>
    </source>
</evidence>
<dbReference type="EC" id="4.1.3.27" evidence="5"/>
<dbReference type="EMBL" id="MWZD01000014">
    <property type="protein sequence ID" value="PRI11758.1"/>
    <property type="molecule type" value="Genomic_DNA"/>
</dbReference>
<evidence type="ECO:0000259" key="16">
    <source>
        <dbReference type="Pfam" id="PF00425"/>
    </source>
</evidence>
<dbReference type="OrthoDB" id="3518032at2"/>
<dbReference type="Proteomes" id="UP000238650">
    <property type="component" value="Unassembled WGS sequence"/>
</dbReference>
<evidence type="ECO:0000256" key="12">
    <source>
        <dbReference type="ARBA" id="ARBA00023239"/>
    </source>
</evidence>
<dbReference type="AlphaFoldDB" id="A0A2S9QQA0"/>
<proteinExistence type="inferred from homology"/>
<comment type="subunit">
    <text evidence="4">Heterotetramer consisting of two non-identical subunits: a beta subunit (TrpG) and a large alpha subunit (TrpE).</text>
</comment>
<dbReference type="PRINTS" id="PR00095">
    <property type="entry name" value="ANTSNTHASEI"/>
</dbReference>
<comment type="pathway">
    <text evidence="2">Amino-acid biosynthesis; L-tryptophan biosynthesis; L-tryptophan from chorismate: step 1/5.</text>
</comment>
<feature type="region of interest" description="Disordered" evidence="15">
    <location>
        <begin position="201"/>
        <end position="239"/>
    </location>
</feature>
<comment type="similarity">
    <text evidence="3">Belongs to the anthranilate synthase component I family.</text>
</comment>
<evidence type="ECO:0000256" key="13">
    <source>
        <dbReference type="ARBA" id="ARBA00025634"/>
    </source>
</evidence>
<evidence type="ECO:0000256" key="11">
    <source>
        <dbReference type="ARBA" id="ARBA00023141"/>
    </source>
</evidence>
<gene>
    <name evidence="18" type="ORF">B4915_04780</name>
</gene>
<dbReference type="NCBIfam" id="NF010086">
    <property type="entry name" value="PRK13571.1"/>
    <property type="match status" value="1"/>
</dbReference>
<evidence type="ECO:0000256" key="15">
    <source>
        <dbReference type="SAM" id="MobiDB-lite"/>
    </source>
</evidence>